<dbReference type="PANTHER" id="PTHR42753:SF2">
    <property type="entry name" value="PROLINE--TRNA LIGASE"/>
    <property type="match status" value="1"/>
</dbReference>
<dbReference type="InterPro" id="IPR023717">
    <property type="entry name" value="Pro-tRNA-Synthase_IIa_type1"/>
</dbReference>
<dbReference type="GeneID" id="42305574"/>
<dbReference type="PANTHER" id="PTHR42753">
    <property type="entry name" value="MITOCHONDRIAL RIBOSOME PROTEIN L39/PROLYL-TRNA LIGASE FAMILY MEMBER"/>
    <property type="match status" value="1"/>
</dbReference>
<evidence type="ECO:0000256" key="2">
    <source>
        <dbReference type="ARBA" id="ARBA00011738"/>
    </source>
</evidence>
<sequence>MKQSKLFLPTLREVPAEAEIISHQLMVRAGLMRQLVSGVYTYLPLGYRVLRKVQQIVREEMDRADAQEISMPAIQPAELWQETGRWDAYGPELMRLKDRHNRDFVLGPTHEEVVTSLVRDNLNTYKKLPINLYQIQTKYRDEVRPRFGVIRSREFIMKDAYSFDTTREGLDKSYDSMYDAYTRIFTRTGLTFRAVEADAGAIGGKGTHEFMALSEIGEDTIAYCTSCDYAANLEKAEVVYKPAAEESTSQIEMEKVSTPDVKTIEQLMNHFDMEARQMIKALVFKADDRFVVALIRGDHELNDIKLKNIVDANVLTMATEAEMSKLGVPVGFVGPINLPDDIKVYADSAVRDMKIAVTGANEKDYHYKNVVPERDFTVTAYTDLRNIIEGDECPRCGGHIAFARGIEVGHVFKLGTRYSEKMGAKFLDENGREQPMIMGCYGIGISRTVAACVEQNNDENGIIWPWSLAPFHIHVVPVNVKNDEQKQLAESLYEKLQNEGFEVLLDDRPERAGVKFKDADLIGLPIRITVGGKAGEGLVECKVRKTGESKDIHIDELMTYVKELADSLQ</sequence>
<keyword evidence="8 10" id="KW-0030">Aminoacyl-tRNA synthetase</keyword>
<keyword evidence="6 10" id="KW-0067">ATP-binding</keyword>
<reference evidence="12 14" key="1">
    <citation type="submission" date="2015-07" db="EMBL/GenBank/DDBJ databases">
        <title>Fjat-14205 dsm 2895.</title>
        <authorList>
            <person name="Liu B."/>
            <person name="Wang J."/>
            <person name="Zhu Y."/>
            <person name="Liu G."/>
            <person name="Chen Q."/>
            <person name="Chen Z."/>
            <person name="Lan J."/>
            <person name="Che J."/>
            <person name="Ge C."/>
            <person name="Shi H."/>
            <person name="Pan Z."/>
            <person name="Liu X."/>
        </authorList>
    </citation>
    <scope>NUCLEOTIDE SEQUENCE [LARGE SCALE GENOMIC DNA]</scope>
    <source>
        <strain evidence="12 14">DSM 2895</strain>
    </source>
</reference>
<evidence type="ECO:0000256" key="9">
    <source>
        <dbReference type="ARBA" id="ARBA00047671"/>
    </source>
</evidence>
<keyword evidence="5 10" id="KW-0547">Nucleotide-binding</keyword>
<evidence type="ECO:0000256" key="5">
    <source>
        <dbReference type="ARBA" id="ARBA00022741"/>
    </source>
</evidence>
<dbReference type="OrthoDB" id="9809052at2"/>
<dbReference type="GO" id="GO:0006433">
    <property type="term" value="P:prolyl-tRNA aminoacylation"/>
    <property type="evidence" value="ECO:0007669"/>
    <property type="project" value="UniProtKB-UniRule"/>
</dbReference>
<dbReference type="FunFam" id="3.30.930.10:FF:000043">
    <property type="entry name" value="Proline--tRNA ligase"/>
    <property type="match status" value="1"/>
</dbReference>
<dbReference type="GO" id="GO:0016740">
    <property type="term" value="F:transferase activity"/>
    <property type="evidence" value="ECO:0007669"/>
    <property type="project" value="UniProtKB-ARBA"/>
</dbReference>
<comment type="subcellular location">
    <subcellularLocation>
        <location evidence="1 10">Cytoplasm</location>
    </subcellularLocation>
</comment>
<evidence type="ECO:0000256" key="7">
    <source>
        <dbReference type="ARBA" id="ARBA00022917"/>
    </source>
</evidence>
<evidence type="ECO:0000313" key="14">
    <source>
        <dbReference type="Proteomes" id="UP000037269"/>
    </source>
</evidence>
<dbReference type="CDD" id="cd00861">
    <property type="entry name" value="ProRS_anticodon_short"/>
    <property type="match status" value="1"/>
</dbReference>
<dbReference type="FunFam" id="3.30.930.10:FF:000062">
    <property type="entry name" value="Proline--tRNA ligase"/>
    <property type="match status" value="1"/>
</dbReference>
<dbReference type="GO" id="GO:0005829">
    <property type="term" value="C:cytosol"/>
    <property type="evidence" value="ECO:0007669"/>
    <property type="project" value="TreeGrafter"/>
</dbReference>
<comment type="domain">
    <text evidence="10">Consists of three domains: the N-terminal catalytic domain, the editing domain and the C-terminal anticodon-binding domain.</text>
</comment>
<name>A0A0D1V899_ANEMI</name>
<organism evidence="12 14">
    <name type="scientific">Aneurinibacillus migulanus</name>
    <name type="common">Bacillus migulanus</name>
    <dbReference type="NCBI Taxonomy" id="47500"/>
    <lineage>
        <taxon>Bacteria</taxon>
        <taxon>Bacillati</taxon>
        <taxon>Bacillota</taxon>
        <taxon>Bacilli</taxon>
        <taxon>Bacillales</taxon>
        <taxon>Paenibacillaceae</taxon>
        <taxon>Aneurinibacillus group</taxon>
        <taxon>Aneurinibacillus</taxon>
    </lineage>
</organism>
<dbReference type="GO" id="GO:0005524">
    <property type="term" value="F:ATP binding"/>
    <property type="evidence" value="ECO:0007669"/>
    <property type="project" value="UniProtKB-UniRule"/>
</dbReference>
<evidence type="ECO:0000256" key="4">
    <source>
        <dbReference type="ARBA" id="ARBA00022598"/>
    </source>
</evidence>
<dbReference type="Pfam" id="PF04073">
    <property type="entry name" value="tRNA_edit"/>
    <property type="match status" value="1"/>
</dbReference>
<accession>A0A0D1V899</accession>
<feature type="domain" description="Aminoacyl-transfer RNA synthetases class-II family profile" evidence="11">
    <location>
        <begin position="33"/>
        <end position="465"/>
    </location>
</feature>
<dbReference type="SUPFAM" id="SSF55681">
    <property type="entry name" value="Class II aaRS and biotin synthetases"/>
    <property type="match status" value="1"/>
</dbReference>
<keyword evidence="14" id="KW-1185">Reference proteome</keyword>
<dbReference type="Pfam" id="PF00587">
    <property type="entry name" value="tRNA-synt_2b"/>
    <property type="match status" value="1"/>
</dbReference>
<dbReference type="EC" id="6.1.1.15" evidence="10"/>
<keyword evidence="3 10" id="KW-0963">Cytoplasm</keyword>
<dbReference type="Gene3D" id="3.30.930.10">
    <property type="entry name" value="Bira Bifunctional Protein, Domain 2"/>
    <property type="match status" value="2"/>
</dbReference>
<dbReference type="EMBL" id="FNED01000003">
    <property type="protein sequence ID" value="SDI37959.1"/>
    <property type="molecule type" value="Genomic_DNA"/>
</dbReference>
<dbReference type="SUPFAM" id="SSF52954">
    <property type="entry name" value="Class II aaRS ABD-related"/>
    <property type="match status" value="1"/>
</dbReference>
<evidence type="ECO:0000256" key="8">
    <source>
        <dbReference type="ARBA" id="ARBA00023146"/>
    </source>
</evidence>
<dbReference type="InterPro" id="IPR044140">
    <property type="entry name" value="ProRS_anticodon_short"/>
</dbReference>
<evidence type="ECO:0000259" key="11">
    <source>
        <dbReference type="PROSITE" id="PS50862"/>
    </source>
</evidence>
<dbReference type="EMBL" id="LGUG01000004">
    <property type="protein sequence ID" value="KON95800.1"/>
    <property type="molecule type" value="Genomic_DNA"/>
</dbReference>
<dbReference type="Proteomes" id="UP000037269">
    <property type="component" value="Unassembled WGS sequence"/>
</dbReference>
<dbReference type="InterPro" id="IPR036621">
    <property type="entry name" value="Anticodon-bd_dom_sf"/>
</dbReference>
<dbReference type="PRINTS" id="PR01046">
    <property type="entry name" value="TRNASYNTHPRO"/>
</dbReference>
<protein>
    <recommendedName>
        <fullName evidence="10">Proline--tRNA ligase</fullName>
        <ecNumber evidence="10">6.1.1.15</ecNumber>
    </recommendedName>
    <alternativeName>
        <fullName evidence="10">Prolyl-tRNA synthetase</fullName>
        <shortName evidence="10">ProRS</shortName>
    </alternativeName>
</protein>
<dbReference type="InterPro" id="IPR006195">
    <property type="entry name" value="aa-tRNA-synth_II"/>
</dbReference>
<dbReference type="InterPro" id="IPR004154">
    <property type="entry name" value="Anticodon-bd"/>
</dbReference>
<evidence type="ECO:0000256" key="10">
    <source>
        <dbReference type="HAMAP-Rule" id="MF_01569"/>
    </source>
</evidence>
<evidence type="ECO:0000256" key="6">
    <source>
        <dbReference type="ARBA" id="ARBA00022840"/>
    </source>
</evidence>
<dbReference type="Pfam" id="PF03129">
    <property type="entry name" value="HGTP_anticodon"/>
    <property type="match status" value="1"/>
</dbReference>
<dbReference type="NCBIfam" id="TIGR00409">
    <property type="entry name" value="proS_fam_II"/>
    <property type="match status" value="1"/>
</dbReference>
<dbReference type="RefSeq" id="WP_043065949.1">
    <property type="nucleotide sequence ID" value="NZ_BJOA01000031.1"/>
</dbReference>
<evidence type="ECO:0000256" key="1">
    <source>
        <dbReference type="ARBA" id="ARBA00004496"/>
    </source>
</evidence>
<dbReference type="PATRIC" id="fig|47500.8.peg.6812"/>
<proteinExistence type="inferred from homology"/>
<evidence type="ECO:0000313" key="15">
    <source>
        <dbReference type="Proteomes" id="UP000182836"/>
    </source>
</evidence>
<dbReference type="CDD" id="cd04334">
    <property type="entry name" value="ProRS-INS"/>
    <property type="match status" value="1"/>
</dbReference>
<dbReference type="CDD" id="cd00779">
    <property type="entry name" value="ProRS_core_prok"/>
    <property type="match status" value="1"/>
</dbReference>
<evidence type="ECO:0000313" key="13">
    <source>
        <dbReference type="EMBL" id="SDI37959.1"/>
    </source>
</evidence>
<comment type="similarity">
    <text evidence="10">Belongs to the class-II aminoacyl-tRNA synthetase family. ProS type 1 subfamily.</text>
</comment>
<dbReference type="InterPro" id="IPR050062">
    <property type="entry name" value="Pro-tRNA_synthetase"/>
</dbReference>
<dbReference type="Proteomes" id="UP000182836">
    <property type="component" value="Unassembled WGS sequence"/>
</dbReference>
<dbReference type="AlphaFoldDB" id="A0A0D1V899"/>
<dbReference type="SUPFAM" id="SSF55826">
    <property type="entry name" value="YbaK/ProRS associated domain"/>
    <property type="match status" value="1"/>
</dbReference>
<dbReference type="PIRSF" id="PIRSF001535">
    <property type="entry name" value="ProRS_1"/>
    <property type="match status" value="1"/>
</dbReference>
<keyword evidence="4 10" id="KW-0436">Ligase</keyword>
<dbReference type="GO" id="GO:0140096">
    <property type="term" value="F:catalytic activity, acting on a protein"/>
    <property type="evidence" value="ECO:0007669"/>
    <property type="project" value="UniProtKB-ARBA"/>
</dbReference>
<evidence type="ECO:0000256" key="3">
    <source>
        <dbReference type="ARBA" id="ARBA00022490"/>
    </source>
</evidence>
<gene>
    <name evidence="10" type="primary">proS</name>
    <name evidence="12" type="ORF">AF333_10210</name>
    <name evidence="13" type="ORF">SAMN04487909_103271</name>
</gene>
<dbReference type="InterPro" id="IPR045864">
    <property type="entry name" value="aa-tRNA-synth_II/BPL/LPL"/>
</dbReference>
<comment type="catalytic activity">
    <reaction evidence="9 10">
        <text>tRNA(Pro) + L-proline + ATP = L-prolyl-tRNA(Pro) + AMP + diphosphate</text>
        <dbReference type="Rhea" id="RHEA:14305"/>
        <dbReference type="Rhea" id="RHEA-COMP:9700"/>
        <dbReference type="Rhea" id="RHEA-COMP:9702"/>
        <dbReference type="ChEBI" id="CHEBI:30616"/>
        <dbReference type="ChEBI" id="CHEBI:33019"/>
        <dbReference type="ChEBI" id="CHEBI:60039"/>
        <dbReference type="ChEBI" id="CHEBI:78442"/>
        <dbReference type="ChEBI" id="CHEBI:78532"/>
        <dbReference type="ChEBI" id="CHEBI:456215"/>
        <dbReference type="EC" id="6.1.1.15"/>
    </reaction>
</comment>
<comment type="subunit">
    <text evidence="2 10">Homodimer.</text>
</comment>
<dbReference type="NCBIfam" id="NF006625">
    <property type="entry name" value="PRK09194.1"/>
    <property type="match status" value="1"/>
</dbReference>
<dbReference type="HAMAP" id="MF_01569">
    <property type="entry name" value="Pro_tRNA_synth_type1"/>
    <property type="match status" value="1"/>
</dbReference>
<dbReference type="InterPro" id="IPR002314">
    <property type="entry name" value="aa-tRNA-synt_IIb"/>
</dbReference>
<dbReference type="GO" id="GO:0004827">
    <property type="term" value="F:proline-tRNA ligase activity"/>
    <property type="evidence" value="ECO:0007669"/>
    <property type="project" value="UniProtKB-UniRule"/>
</dbReference>
<dbReference type="GO" id="GO:0002161">
    <property type="term" value="F:aminoacyl-tRNA deacylase activity"/>
    <property type="evidence" value="ECO:0007669"/>
    <property type="project" value="InterPro"/>
</dbReference>
<dbReference type="InterPro" id="IPR002316">
    <property type="entry name" value="Pro-tRNA-ligase_IIa"/>
</dbReference>
<comment type="function">
    <text evidence="10">Catalyzes the attachment of proline to tRNA(Pro) in a two-step reaction: proline is first activated by ATP to form Pro-AMP and then transferred to the acceptor end of tRNA(Pro). As ProRS can inadvertently accommodate and process non-cognate amino acids such as alanine and cysteine, to avoid such errors it has two additional distinct editing activities against alanine. One activity is designated as 'pretransfer' editing and involves the tRNA(Pro)-independent hydrolysis of activated Ala-AMP. The other activity is designated 'posttransfer' editing and involves deacylation of mischarged Ala-tRNA(Pro). The misacylated Cys-tRNA(Pro) is not edited by ProRS.</text>
</comment>
<dbReference type="PROSITE" id="PS50862">
    <property type="entry name" value="AA_TRNA_LIGASE_II"/>
    <property type="match status" value="1"/>
</dbReference>
<dbReference type="STRING" id="47500.AF333_10210"/>
<keyword evidence="7 10" id="KW-0648">Protein biosynthesis</keyword>
<dbReference type="FunFam" id="3.40.50.800:FF:000011">
    <property type="entry name" value="Proline--tRNA ligase"/>
    <property type="match status" value="1"/>
</dbReference>
<dbReference type="Gene3D" id="3.40.50.800">
    <property type="entry name" value="Anticodon-binding domain"/>
    <property type="match status" value="1"/>
</dbReference>
<evidence type="ECO:0000313" key="12">
    <source>
        <dbReference type="EMBL" id="KON95800.1"/>
    </source>
</evidence>
<dbReference type="InterPro" id="IPR036754">
    <property type="entry name" value="YbaK/aa-tRNA-synt-asso_dom_sf"/>
</dbReference>
<dbReference type="InterPro" id="IPR033730">
    <property type="entry name" value="ProRS_core_prok"/>
</dbReference>
<reference evidence="13 15" key="2">
    <citation type="submission" date="2016-10" db="EMBL/GenBank/DDBJ databases">
        <authorList>
            <person name="de Groot N.N."/>
        </authorList>
    </citation>
    <scope>NUCLEOTIDE SEQUENCE [LARGE SCALE GENOMIC DNA]</scope>
    <source>
        <strain evidence="13 15">DSM 2895</strain>
    </source>
</reference>
<dbReference type="InterPro" id="IPR007214">
    <property type="entry name" value="YbaK/aa-tRNA-synth-assoc-dom"/>
</dbReference>
<dbReference type="InterPro" id="IPR004500">
    <property type="entry name" value="Pro-tRNA-synth_IIa_bac-type"/>
</dbReference>